<keyword evidence="2 7" id="KW-0812">Transmembrane</keyword>
<dbReference type="InterPro" id="IPR016476">
    <property type="entry name" value="SH3_dom_pro"/>
</dbReference>
<keyword evidence="5 7" id="KW-0472">Membrane</keyword>
<keyword evidence="4 7" id="KW-1133">Transmembrane helix</keyword>
<evidence type="ECO:0000313" key="10">
    <source>
        <dbReference type="EMBL" id="SEA00771.1"/>
    </source>
</evidence>
<dbReference type="AlphaFoldDB" id="A0A1H3XPD6"/>
<evidence type="ECO:0000256" key="6">
    <source>
        <dbReference type="SAM" id="Coils"/>
    </source>
</evidence>
<dbReference type="Gene3D" id="2.30.30.40">
    <property type="entry name" value="SH3 Domains"/>
    <property type="match status" value="1"/>
</dbReference>
<name>A0A1H3XPD6_ALKAM</name>
<evidence type="ECO:0000256" key="3">
    <source>
        <dbReference type="ARBA" id="ARBA00022729"/>
    </source>
</evidence>
<evidence type="ECO:0000259" key="9">
    <source>
        <dbReference type="PROSITE" id="PS51781"/>
    </source>
</evidence>
<keyword evidence="6" id="KW-0175">Coiled coil</keyword>
<dbReference type="RefSeq" id="WP_171907517.1">
    <property type="nucleotide sequence ID" value="NZ_FNRM01000001.1"/>
</dbReference>
<gene>
    <name evidence="10" type="ORF">SAMN04488051_101318</name>
</gene>
<dbReference type="NCBIfam" id="TIGR04211">
    <property type="entry name" value="SH3_and_anchor"/>
    <property type="match status" value="1"/>
</dbReference>
<evidence type="ECO:0000256" key="8">
    <source>
        <dbReference type="SAM" id="SignalP"/>
    </source>
</evidence>
<dbReference type="Proteomes" id="UP000198773">
    <property type="component" value="Unassembled WGS sequence"/>
</dbReference>
<protein>
    <submittedName>
        <fullName evidence="10">SH3 domain protein</fullName>
    </submittedName>
</protein>
<evidence type="ECO:0000256" key="4">
    <source>
        <dbReference type="ARBA" id="ARBA00022989"/>
    </source>
</evidence>
<evidence type="ECO:0000256" key="7">
    <source>
        <dbReference type="SAM" id="Phobius"/>
    </source>
</evidence>
<dbReference type="InterPro" id="IPR003646">
    <property type="entry name" value="SH3-like_bac-type"/>
</dbReference>
<dbReference type="SMART" id="SM00287">
    <property type="entry name" value="SH3b"/>
    <property type="match status" value="1"/>
</dbReference>
<dbReference type="Pfam" id="PF08239">
    <property type="entry name" value="SH3_3"/>
    <property type="match status" value="1"/>
</dbReference>
<keyword evidence="3 8" id="KW-0732">Signal</keyword>
<dbReference type="PIRSF" id="PIRSF006158">
    <property type="entry name" value="UCP006158_SH3"/>
    <property type="match status" value="1"/>
</dbReference>
<dbReference type="SUPFAM" id="SSF50044">
    <property type="entry name" value="SH3-domain"/>
    <property type="match status" value="1"/>
</dbReference>
<feature type="chain" id="PRO_5011690898" evidence="8">
    <location>
        <begin position="24"/>
        <end position="199"/>
    </location>
</feature>
<organism evidence="10 11">
    <name type="scientific">Alkalimonas amylolytica</name>
    <dbReference type="NCBI Taxonomy" id="152573"/>
    <lineage>
        <taxon>Bacteria</taxon>
        <taxon>Pseudomonadati</taxon>
        <taxon>Pseudomonadota</taxon>
        <taxon>Gammaproteobacteria</taxon>
        <taxon>Alkalimonas</taxon>
    </lineage>
</organism>
<sequence length="199" mass="22335">MFRTTAFVCTLLLSVALIFPSHSYGDTAEPAFISDALFVYVHSGPSNQFRIIGTVNAGDAIQLLDRDADSGYVQIQFEGNRRGWLPGQYVSTSPGMAVQLQQLNEQLAEQQSELNQLQQQNQQLSSELSARTEEYNRVRDQLQVANSAYEQLKMQFDAEHSSVWQNPKVLGAAILGFGLLLGLLLPLLMPRRKNSERWM</sequence>
<keyword evidence="11" id="KW-1185">Reference proteome</keyword>
<feature type="signal peptide" evidence="8">
    <location>
        <begin position="1"/>
        <end position="23"/>
    </location>
</feature>
<feature type="domain" description="SH3b" evidence="9">
    <location>
        <begin position="28"/>
        <end position="94"/>
    </location>
</feature>
<dbReference type="STRING" id="152573.SAMN04488051_101318"/>
<evidence type="ECO:0000313" key="11">
    <source>
        <dbReference type="Proteomes" id="UP000198773"/>
    </source>
</evidence>
<evidence type="ECO:0000256" key="5">
    <source>
        <dbReference type="ARBA" id="ARBA00023136"/>
    </source>
</evidence>
<dbReference type="InterPro" id="IPR036028">
    <property type="entry name" value="SH3-like_dom_sf"/>
</dbReference>
<dbReference type="GO" id="GO:0016020">
    <property type="term" value="C:membrane"/>
    <property type="evidence" value="ECO:0007669"/>
    <property type="project" value="UniProtKB-SubCell"/>
</dbReference>
<proteinExistence type="predicted"/>
<comment type="subcellular location">
    <subcellularLocation>
        <location evidence="1">Membrane</location>
        <topology evidence="1">Single-pass membrane protein</topology>
    </subcellularLocation>
</comment>
<accession>A0A1H3XPD6</accession>
<feature type="transmembrane region" description="Helical" evidence="7">
    <location>
        <begin position="169"/>
        <end position="189"/>
    </location>
</feature>
<feature type="coiled-coil region" evidence="6">
    <location>
        <begin position="97"/>
        <end position="155"/>
    </location>
</feature>
<reference evidence="10 11" key="1">
    <citation type="submission" date="2016-10" db="EMBL/GenBank/DDBJ databases">
        <authorList>
            <person name="de Groot N.N."/>
        </authorList>
    </citation>
    <scope>NUCLEOTIDE SEQUENCE [LARGE SCALE GENOMIC DNA]</scope>
    <source>
        <strain evidence="10 11">CGMCC 1.3430</strain>
    </source>
</reference>
<dbReference type="PROSITE" id="PS51781">
    <property type="entry name" value="SH3B"/>
    <property type="match status" value="1"/>
</dbReference>
<evidence type="ECO:0000256" key="1">
    <source>
        <dbReference type="ARBA" id="ARBA00004167"/>
    </source>
</evidence>
<dbReference type="EMBL" id="FNRM01000001">
    <property type="protein sequence ID" value="SEA00771.1"/>
    <property type="molecule type" value="Genomic_DNA"/>
</dbReference>
<evidence type="ECO:0000256" key="2">
    <source>
        <dbReference type="ARBA" id="ARBA00022692"/>
    </source>
</evidence>